<keyword evidence="1" id="KW-0472">Membrane</keyword>
<evidence type="ECO:0000313" key="3">
    <source>
        <dbReference type="EMBL" id="NYI40074.1"/>
    </source>
</evidence>
<dbReference type="EMBL" id="JACBZO010000001">
    <property type="protein sequence ID" value="NYI40074.1"/>
    <property type="molecule type" value="Genomic_DNA"/>
</dbReference>
<evidence type="ECO:0000313" key="4">
    <source>
        <dbReference type="Proteomes" id="UP000547973"/>
    </source>
</evidence>
<dbReference type="Proteomes" id="UP000547973">
    <property type="component" value="Unassembled WGS sequence"/>
</dbReference>
<proteinExistence type="predicted"/>
<dbReference type="RefSeq" id="WP_152649517.1">
    <property type="nucleotide sequence ID" value="NZ_BBRC01000004.1"/>
</dbReference>
<protein>
    <recommendedName>
        <fullName evidence="2">LppM domain-containing protein</fullName>
    </recommendedName>
</protein>
<feature type="transmembrane region" description="Helical" evidence="1">
    <location>
        <begin position="199"/>
        <end position="217"/>
    </location>
</feature>
<evidence type="ECO:0000259" key="2">
    <source>
        <dbReference type="Pfam" id="PF21946"/>
    </source>
</evidence>
<sequence length="225" mass="23132">MNRRKLAIVAAGVVVALTGCLRFDANLTLSPDDSVTGRFIVAVKAGTGTSYGTTDRAMAENIWADYPAAKALGHAKVSDYRGDGYVGISVRFSKEPLTTFAPTATAWGITRVGDEFVVSGPSNATTTQETGSSGTGTFAGDLSQLSDAELMVAITFPGPVTSANGAVQGKTVTWNLSDGPATLEARGSAVATEDPAVRIAYVGFAVIALGAIAYALAGKLARRYS</sequence>
<keyword evidence="1" id="KW-1133">Transmembrane helix</keyword>
<feature type="domain" description="LppM" evidence="2">
    <location>
        <begin position="22"/>
        <end position="188"/>
    </location>
</feature>
<dbReference type="AlphaFoldDB" id="A0A7Y9Z770"/>
<name>A0A7Y9Z770_9MICO</name>
<dbReference type="Pfam" id="PF21946">
    <property type="entry name" value="LppM"/>
    <property type="match status" value="1"/>
</dbReference>
<dbReference type="InterPro" id="IPR053807">
    <property type="entry name" value="LppM"/>
</dbReference>
<reference evidence="3 4" key="1">
    <citation type="submission" date="2020-07" db="EMBL/GenBank/DDBJ databases">
        <title>Sequencing the genomes of 1000 actinobacteria strains.</title>
        <authorList>
            <person name="Klenk H.-P."/>
        </authorList>
    </citation>
    <scope>NUCLEOTIDE SEQUENCE [LARGE SCALE GENOMIC DNA]</scope>
    <source>
        <strain evidence="3 4">DSM 19970</strain>
    </source>
</reference>
<comment type="caution">
    <text evidence="3">The sequence shown here is derived from an EMBL/GenBank/DDBJ whole genome shotgun (WGS) entry which is preliminary data.</text>
</comment>
<gene>
    <name evidence="3" type="ORF">BKA03_000193</name>
</gene>
<keyword evidence="4" id="KW-1185">Reference proteome</keyword>
<accession>A0A7Y9Z770</accession>
<organism evidence="3 4">
    <name type="scientific">Demequina lutea</name>
    <dbReference type="NCBI Taxonomy" id="431489"/>
    <lineage>
        <taxon>Bacteria</taxon>
        <taxon>Bacillati</taxon>
        <taxon>Actinomycetota</taxon>
        <taxon>Actinomycetes</taxon>
        <taxon>Micrococcales</taxon>
        <taxon>Demequinaceae</taxon>
        <taxon>Demequina</taxon>
    </lineage>
</organism>
<dbReference type="PROSITE" id="PS51257">
    <property type="entry name" value="PROKAR_LIPOPROTEIN"/>
    <property type="match status" value="1"/>
</dbReference>
<evidence type="ECO:0000256" key="1">
    <source>
        <dbReference type="SAM" id="Phobius"/>
    </source>
</evidence>
<keyword evidence="1" id="KW-0812">Transmembrane</keyword>
<dbReference type="OrthoDB" id="3712375at2"/>